<evidence type="ECO:0000259" key="8">
    <source>
        <dbReference type="Pfam" id="PF02683"/>
    </source>
</evidence>
<dbReference type="Pfam" id="PF02683">
    <property type="entry name" value="DsbD_TM"/>
    <property type="match status" value="1"/>
</dbReference>
<keyword evidence="2 6" id="KW-0812">Transmembrane</keyword>
<dbReference type="InterPro" id="IPR003834">
    <property type="entry name" value="Cyt_c_assmbl_TM_dom"/>
</dbReference>
<evidence type="ECO:0000256" key="1">
    <source>
        <dbReference type="ARBA" id="ARBA00004141"/>
    </source>
</evidence>
<dbReference type="GO" id="GO:0017004">
    <property type="term" value="P:cytochrome complex assembly"/>
    <property type="evidence" value="ECO:0007669"/>
    <property type="project" value="UniProtKB-KW"/>
</dbReference>
<dbReference type="Gene3D" id="3.40.30.10">
    <property type="entry name" value="Glutaredoxin"/>
    <property type="match status" value="1"/>
</dbReference>
<feature type="transmembrane region" description="Helical" evidence="6">
    <location>
        <begin position="493"/>
        <end position="514"/>
    </location>
</feature>
<dbReference type="InterPro" id="IPR036249">
    <property type="entry name" value="Thioredoxin-like_sf"/>
</dbReference>
<keyword evidence="4 6" id="KW-1133">Transmembrane helix</keyword>
<sequence>MKHITAFILFFITAFTVNAQLDPVKWTTEVEKISDTEYNLIYNAKIDNHWHVYSQTLPEGGAIPTEFFYQEDVLNKDFELVGKAVESESITEFDKVFQMELSYFDNAATFTQKIKVTNPNISSIEAEISFQACDDTKCIFESEIVTFQLKEEKQSKIFDPVKWTSSIKKLNDTDYELVYTATLEDKWHIYSQNNTEPMGPIPTEITFKDNENKDYKTIGKLKESQTITKYENAFAMDVTYFEKQAIFTQKIQVLNPAIKKIEAEAYYQACDDEKCLAPTTFQFINNLDGSQGLVETLAIDPQDLEKSRALSLGVTGWDKYKKEDVKEETNFGIFVLGFIGGLIALLTPCVFPMIPLTVSFFTKSAENSQKGLANAIIYGLFILIIYVLLSLPFHFLDSLNPEILNTISTNVTLNIIFFLILGFFAFSFFGFYEITLPASWGNKMDETSSRIGGFIGIFFMALTLAIVSFSCTGPILGSLLAGSLTSDGGAMQLTAGMSGFGLALALPFTLFAMFPKWLNSLPKSGGWLNSVKVVLGFLELGMAFKFLSNADLVKHWGLLKREVFIGIWIIIGIGLLLYLLGKIKFPHDSPLKKLSFSRISFAVLVGAFVIYLIPGLTNTKYANLKLLSGFPPPLPYSLYEKDSDCPLGLNCYKDIDQGLAAAKEENKPIMLDFTGWACVNCRKMEEQVWSQDAIYQILKDEYIIVSLYVDDRKELPKEEQFKFVKANGNLKNIRTIGDKWATLQTLNFQNNSQPFYVLVNDKMELLNHTTAYTPSADQYLEWLKEGLENFKK</sequence>
<comment type="subcellular location">
    <subcellularLocation>
        <location evidence="1">Membrane</location>
        <topology evidence="1">Multi-pass membrane protein</topology>
    </subcellularLocation>
</comment>
<dbReference type="PANTHER" id="PTHR32234">
    <property type="entry name" value="THIOL:DISULFIDE INTERCHANGE PROTEIN DSBD"/>
    <property type="match status" value="1"/>
</dbReference>
<feature type="signal peptide" evidence="7">
    <location>
        <begin position="1"/>
        <end position="19"/>
    </location>
</feature>
<organism evidence="10 11">
    <name type="scientific">Olleya namhaensis</name>
    <dbReference type="NCBI Taxonomy" id="1144750"/>
    <lineage>
        <taxon>Bacteria</taxon>
        <taxon>Pseudomonadati</taxon>
        <taxon>Bacteroidota</taxon>
        <taxon>Flavobacteriia</taxon>
        <taxon>Flavobacteriales</taxon>
        <taxon>Flavobacteriaceae</taxon>
    </lineage>
</organism>
<dbReference type="GO" id="GO:0045454">
    <property type="term" value="P:cell redox homeostasis"/>
    <property type="evidence" value="ECO:0007669"/>
    <property type="project" value="TreeGrafter"/>
</dbReference>
<feature type="chain" id="PRO_5011561031" evidence="7">
    <location>
        <begin position="20"/>
        <end position="792"/>
    </location>
</feature>
<dbReference type="PANTHER" id="PTHR32234:SF0">
    <property type="entry name" value="THIOL:DISULFIDE INTERCHANGE PROTEIN DSBD"/>
    <property type="match status" value="1"/>
</dbReference>
<keyword evidence="3" id="KW-0201">Cytochrome c-type biogenesis</keyword>
<dbReference type="RefSeq" id="WP_090840207.1">
    <property type="nucleotide sequence ID" value="NZ_FORM01000006.1"/>
</dbReference>
<feature type="domain" description="Cytochrome C biogenesis protein transmembrane" evidence="8">
    <location>
        <begin position="335"/>
        <end position="548"/>
    </location>
</feature>
<dbReference type="AlphaFoldDB" id="A0A1I3Q9X4"/>
<evidence type="ECO:0000256" key="5">
    <source>
        <dbReference type="ARBA" id="ARBA00023136"/>
    </source>
</evidence>
<dbReference type="GO" id="GO:0015035">
    <property type="term" value="F:protein-disulfide reductase activity"/>
    <property type="evidence" value="ECO:0007669"/>
    <property type="project" value="TreeGrafter"/>
</dbReference>
<dbReference type="Proteomes" id="UP000199559">
    <property type="component" value="Unassembled WGS sequence"/>
</dbReference>
<evidence type="ECO:0000256" key="4">
    <source>
        <dbReference type="ARBA" id="ARBA00022989"/>
    </source>
</evidence>
<name>A0A1I3Q9X4_9FLAO</name>
<evidence type="ECO:0000256" key="7">
    <source>
        <dbReference type="SAM" id="SignalP"/>
    </source>
</evidence>
<keyword evidence="5 6" id="KW-0472">Membrane</keyword>
<dbReference type="GO" id="GO:0016020">
    <property type="term" value="C:membrane"/>
    <property type="evidence" value="ECO:0007669"/>
    <property type="project" value="UniProtKB-SubCell"/>
</dbReference>
<dbReference type="STRING" id="1144750.SAMN05443431_10631"/>
<feature type="transmembrane region" description="Helical" evidence="6">
    <location>
        <begin position="454"/>
        <end position="481"/>
    </location>
</feature>
<gene>
    <name evidence="10" type="ORF">SAMN05443431_10631</name>
</gene>
<evidence type="ECO:0000313" key="11">
    <source>
        <dbReference type="Proteomes" id="UP000199559"/>
    </source>
</evidence>
<proteinExistence type="predicted"/>
<feature type="transmembrane region" description="Helical" evidence="6">
    <location>
        <begin position="564"/>
        <end position="583"/>
    </location>
</feature>
<feature type="domain" description="Thiol:disulfide interchange protein DsbD N-terminal" evidence="9">
    <location>
        <begin position="34"/>
        <end position="143"/>
    </location>
</feature>
<feature type="transmembrane region" description="Helical" evidence="6">
    <location>
        <begin position="595"/>
        <end position="613"/>
    </location>
</feature>
<dbReference type="SUPFAM" id="SSF52833">
    <property type="entry name" value="Thioredoxin-like"/>
    <property type="match status" value="1"/>
</dbReference>
<evidence type="ECO:0000313" key="10">
    <source>
        <dbReference type="EMBL" id="SFJ30131.1"/>
    </source>
</evidence>
<feature type="transmembrane region" description="Helical" evidence="6">
    <location>
        <begin position="415"/>
        <end position="434"/>
    </location>
</feature>
<evidence type="ECO:0000256" key="2">
    <source>
        <dbReference type="ARBA" id="ARBA00022692"/>
    </source>
</evidence>
<accession>A0A1I3Q9X4</accession>
<feature type="transmembrane region" description="Helical" evidence="6">
    <location>
        <begin position="526"/>
        <end position="544"/>
    </location>
</feature>
<feature type="domain" description="Thiol:disulfide interchange protein DsbD N-terminal" evidence="9">
    <location>
        <begin position="172"/>
        <end position="281"/>
    </location>
</feature>
<keyword evidence="7" id="KW-0732">Signal</keyword>
<dbReference type="Pfam" id="PF13899">
    <property type="entry name" value="Thioredoxin_7"/>
    <property type="match status" value="1"/>
</dbReference>
<evidence type="ECO:0000259" key="9">
    <source>
        <dbReference type="Pfam" id="PF11412"/>
    </source>
</evidence>
<dbReference type="InterPro" id="IPR028250">
    <property type="entry name" value="DsbDN"/>
</dbReference>
<evidence type="ECO:0000256" key="3">
    <source>
        <dbReference type="ARBA" id="ARBA00022748"/>
    </source>
</evidence>
<feature type="transmembrane region" description="Helical" evidence="6">
    <location>
        <begin position="375"/>
        <end position="395"/>
    </location>
</feature>
<reference evidence="11" key="1">
    <citation type="submission" date="2016-10" db="EMBL/GenBank/DDBJ databases">
        <authorList>
            <person name="Varghese N."/>
            <person name="Submissions S."/>
        </authorList>
    </citation>
    <scope>NUCLEOTIDE SEQUENCE [LARGE SCALE GENOMIC DNA]</scope>
    <source>
        <strain evidence="11">DSM 28881</strain>
    </source>
</reference>
<protein>
    <submittedName>
        <fullName evidence="10">Thiol:disulfide interchange protein DsbD</fullName>
    </submittedName>
</protein>
<dbReference type="EMBL" id="FORM01000006">
    <property type="protein sequence ID" value="SFJ30131.1"/>
    <property type="molecule type" value="Genomic_DNA"/>
</dbReference>
<keyword evidence="11" id="KW-1185">Reference proteome</keyword>
<dbReference type="Pfam" id="PF11412">
    <property type="entry name" value="DsbD_N"/>
    <property type="match status" value="2"/>
</dbReference>
<feature type="transmembrane region" description="Helical" evidence="6">
    <location>
        <begin position="331"/>
        <end position="354"/>
    </location>
</feature>
<evidence type="ECO:0000256" key="6">
    <source>
        <dbReference type="SAM" id="Phobius"/>
    </source>
</evidence>